<gene>
    <name evidence="1" type="ORF">Aco03nite_074660</name>
</gene>
<dbReference type="SUPFAM" id="SSF101898">
    <property type="entry name" value="NHL repeat"/>
    <property type="match status" value="1"/>
</dbReference>
<accession>A0ABQ3XKU8</accession>
<evidence type="ECO:0000313" key="2">
    <source>
        <dbReference type="Proteomes" id="UP000612282"/>
    </source>
</evidence>
<protein>
    <submittedName>
        <fullName evidence="1">Uncharacterized protein</fullName>
    </submittedName>
</protein>
<proteinExistence type="predicted"/>
<sequence>MKLDQVTMPGQVWGLATTGPAGPIFVTSYGTGRLDVTVLTAVDPAGRIIWQREFDGHPQPPRAIAAGTVWLTHLGPGGHTFTEVSPDGEILRSVVPDHRAHEHLGAFVVLPDGFCVIWLPARRQHHVPAGETPRVVRHTATGATAWSAPLTLTELSFSGIVGIGVDTGGEIRPVKPWEPRTIWTGSREPLLVAGDRVLAEIKADSASSNPAVP</sequence>
<dbReference type="Proteomes" id="UP000612282">
    <property type="component" value="Unassembled WGS sequence"/>
</dbReference>
<evidence type="ECO:0000313" key="1">
    <source>
        <dbReference type="EMBL" id="GID59062.1"/>
    </source>
</evidence>
<keyword evidence="2" id="KW-1185">Reference proteome</keyword>
<name>A0ABQ3XKU8_9ACTN</name>
<dbReference type="RefSeq" id="WP_239145748.1">
    <property type="nucleotide sequence ID" value="NZ_BAAAQE010000094.1"/>
</dbReference>
<comment type="caution">
    <text evidence="1">The sequence shown here is derived from an EMBL/GenBank/DDBJ whole genome shotgun (WGS) entry which is preliminary data.</text>
</comment>
<reference evidence="1 2" key="1">
    <citation type="submission" date="2021-01" db="EMBL/GenBank/DDBJ databases">
        <title>Whole genome shotgun sequence of Actinoplanes couchii NBRC 106145.</title>
        <authorList>
            <person name="Komaki H."/>
            <person name="Tamura T."/>
        </authorList>
    </citation>
    <scope>NUCLEOTIDE SEQUENCE [LARGE SCALE GENOMIC DNA]</scope>
    <source>
        <strain evidence="1 2">NBRC 106145</strain>
    </source>
</reference>
<organism evidence="1 2">
    <name type="scientific">Actinoplanes couchii</name>
    <dbReference type="NCBI Taxonomy" id="403638"/>
    <lineage>
        <taxon>Bacteria</taxon>
        <taxon>Bacillati</taxon>
        <taxon>Actinomycetota</taxon>
        <taxon>Actinomycetes</taxon>
        <taxon>Micromonosporales</taxon>
        <taxon>Micromonosporaceae</taxon>
        <taxon>Actinoplanes</taxon>
    </lineage>
</organism>
<dbReference type="EMBL" id="BOMG01000094">
    <property type="protein sequence ID" value="GID59062.1"/>
    <property type="molecule type" value="Genomic_DNA"/>
</dbReference>